<accession>A0A256GJ62</accession>
<keyword evidence="2" id="KW-1185">Reference proteome</keyword>
<comment type="caution">
    <text evidence="1">The sequence shown here is derived from an EMBL/GenBank/DDBJ whole genome shotgun (WGS) entry which is preliminary data.</text>
</comment>
<sequence>MSRNGADVVFMTSFDASLLSISSATQYKYLQRFFMRHMGA</sequence>
<gene>
    <name evidence="1" type="ORF">CEV34_1814</name>
</gene>
<evidence type="ECO:0000313" key="1">
    <source>
        <dbReference type="EMBL" id="OYR27195.1"/>
    </source>
</evidence>
<name>A0A256GJ62_9HYPH</name>
<protein>
    <submittedName>
        <fullName evidence="1">Uncharacterized protein</fullName>
    </submittedName>
</protein>
<organism evidence="1 2">
    <name type="scientific">Brucella pseudogrignonensis</name>
    <dbReference type="NCBI Taxonomy" id="419475"/>
    <lineage>
        <taxon>Bacteria</taxon>
        <taxon>Pseudomonadati</taxon>
        <taxon>Pseudomonadota</taxon>
        <taxon>Alphaproteobacteria</taxon>
        <taxon>Hyphomicrobiales</taxon>
        <taxon>Brucellaceae</taxon>
        <taxon>Brucella/Ochrobactrum group</taxon>
        <taxon>Brucella</taxon>
    </lineage>
</organism>
<dbReference type="Proteomes" id="UP000216188">
    <property type="component" value="Unassembled WGS sequence"/>
</dbReference>
<dbReference type="AlphaFoldDB" id="A0A256GJ62"/>
<proteinExistence type="predicted"/>
<reference evidence="1 2" key="1">
    <citation type="submission" date="2017-07" db="EMBL/GenBank/DDBJ databases">
        <title>Phylogenetic study on the rhizospheric bacterium Ochrobactrum sp. A44.</title>
        <authorList>
            <person name="Krzyzanowska D.M."/>
            <person name="Ossowicki A."/>
            <person name="Rajewska M."/>
            <person name="Maciag T."/>
            <person name="Kaczynski Z."/>
            <person name="Czerwicka M."/>
            <person name="Jafra S."/>
        </authorList>
    </citation>
    <scope>NUCLEOTIDE SEQUENCE [LARGE SCALE GENOMIC DNA]</scope>
    <source>
        <strain evidence="1 2">CCUG 30717</strain>
    </source>
</reference>
<evidence type="ECO:0000313" key="2">
    <source>
        <dbReference type="Proteomes" id="UP000216188"/>
    </source>
</evidence>
<dbReference type="EMBL" id="NNRM01000017">
    <property type="protein sequence ID" value="OYR27195.1"/>
    <property type="molecule type" value="Genomic_DNA"/>
</dbReference>